<dbReference type="Proteomes" id="UP001497516">
    <property type="component" value="Chromosome 8"/>
</dbReference>
<dbReference type="PANTHER" id="PTHR33067">
    <property type="entry name" value="RNA-DIRECTED DNA POLYMERASE-RELATED"/>
    <property type="match status" value="1"/>
</dbReference>
<protein>
    <submittedName>
        <fullName evidence="2">Uncharacterized protein</fullName>
    </submittedName>
</protein>
<accession>A0AAV2G6U9</accession>
<keyword evidence="3" id="KW-1185">Reference proteome</keyword>
<evidence type="ECO:0000256" key="1">
    <source>
        <dbReference type="SAM" id="MobiDB-lite"/>
    </source>
</evidence>
<evidence type="ECO:0000313" key="2">
    <source>
        <dbReference type="EMBL" id="CAL1405897.1"/>
    </source>
</evidence>
<organism evidence="2 3">
    <name type="scientific">Linum trigynum</name>
    <dbReference type="NCBI Taxonomy" id="586398"/>
    <lineage>
        <taxon>Eukaryota</taxon>
        <taxon>Viridiplantae</taxon>
        <taxon>Streptophyta</taxon>
        <taxon>Embryophyta</taxon>
        <taxon>Tracheophyta</taxon>
        <taxon>Spermatophyta</taxon>
        <taxon>Magnoliopsida</taxon>
        <taxon>eudicotyledons</taxon>
        <taxon>Gunneridae</taxon>
        <taxon>Pentapetalae</taxon>
        <taxon>rosids</taxon>
        <taxon>fabids</taxon>
        <taxon>Malpighiales</taxon>
        <taxon>Linaceae</taxon>
        <taxon>Linum</taxon>
    </lineage>
</organism>
<proteinExistence type="predicted"/>
<gene>
    <name evidence="2" type="ORF">LTRI10_LOCUS45658</name>
</gene>
<sequence length="185" mass="20389">MIALPLVLGDIVEGVLVRVGKFYYPTDFVILDISEDADMPLILGRPFFATAKALIDVNEGTLILRDGEEQLTLLIYPKAKNDDVKEMDSNGMIESGGEPLKANPSITCVLCGDVKQEIEKGIKPEGRKKKVWRESMNRVYTRKKDKGKAKVVCQEGHPMELKLTGGKPRPETVANPLSEASCSQT</sequence>
<evidence type="ECO:0000313" key="3">
    <source>
        <dbReference type="Proteomes" id="UP001497516"/>
    </source>
</evidence>
<dbReference type="Gene3D" id="2.40.70.10">
    <property type="entry name" value="Acid Proteases"/>
    <property type="match status" value="1"/>
</dbReference>
<feature type="region of interest" description="Disordered" evidence="1">
    <location>
        <begin position="160"/>
        <end position="185"/>
    </location>
</feature>
<dbReference type="PANTHER" id="PTHR33067:SF31">
    <property type="entry name" value="RNA-DIRECTED DNA POLYMERASE"/>
    <property type="match status" value="1"/>
</dbReference>
<name>A0AAV2G6U9_9ROSI</name>
<dbReference type="InterPro" id="IPR021109">
    <property type="entry name" value="Peptidase_aspartic_dom_sf"/>
</dbReference>
<reference evidence="2 3" key="1">
    <citation type="submission" date="2024-04" db="EMBL/GenBank/DDBJ databases">
        <authorList>
            <person name="Fracassetti M."/>
        </authorList>
    </citation>
    <scope>NUCLEOTIDE SEQUENCE [LARGE SCALE GENOMIC DNA]</scope>
</reference>
<dbReference type="EMBL" id="OZ034821">
    <property type="protein sequence ID" value="CAL1405897.1"/>
    <property type="molecule type" value="Genomic_DNA"/>
</dbReference>
<dbReference type="AlphaFoldDB" id="A0AAV2G6U9"/>